<organism evidence="1 2">
    <name type="scientific">Ensifer adhaerens</name>
    <name type="common">Sinorhizobium morelense</name>
    <dbReference type="NCBI Taxonomy" id="106592"/>
    <lineage>
        <taxon>Bacteria</taxon>
        <taxon>Pseudomonadati</taxon>
        <taxon>Pseudomonadota</taxon>
        <taxon>Alphaproteobacteria</taxon>
        <taxon>Hyphomicrobiales</taxon>
        <taxon>Rhizobiaceae</taxon>
        <taxon>Sinorhizobium/Ensifer group</taxon>
        <taxon>Ensifer</taxon>
    </lineage>
</organism>
<dbReference type="EMBL" id="JAGGJR010000002">
    <property type="protein sequence ID" value="MBP1872076.1"/>
    <property type="molecule type" value="Genomic_DNA"/>
</dbReference>
<comment type="caution">
    <text evidence="1">The sequence shown here is derived from an EMBL/GenBank/DDBJ whole genome shotgun (WGS) entry which is preliminary data.</text>
</comment>
<proteinExistence type="predicted"/>
<accession>A0ACC5ST63</accession>
<name>A0ACC5ST63_ENSAD</name>
<evidence type="ECO:0000313" key="2">
    <source>
        <dbReference type="Proteomes" id="UP000823773"/>
    </source>
</evidence>
<sequence>MLRDFALNVRIDHRSHGGSVLALFDHAKEPEPEYANEKA</sequence>
<protein>
    <submittedName>
        <fullName evidence="1">Uncharacterized protein</fullName>
    </submittedName>
</protein>
<dbReference type="Proteomes" id="UP000823773">
    <property type="component" value="Unassembled WGS sequence"/>
</dbReference>
<evidence type="ECO:0000313" key="1">
    <source>
        <dbReference type="EMBL" id="MBP1872076.1"/>
    </source>
</evidence>
<gene>
    <name evidence="1" type="ORF">J2Z19_001788</name>
</gene>
<keyword evidence="2" id="KW-1185">Reference proteome</keyword>
<reference evidence="1" key="1">
    <citation type="submission" date="2021-03" db="EMBL/GenBank/DDBJ databases">
        <title>Genomic Encyclopedia of Type Strains, Phase IV (KMG-IV): sequencing the most valuable type-strain genomes for metagenomic binning, comparative biology and taxonomic classification.</title>
        <authorList>
            <person name="Goeker M."/>
        </authorList>
    </citation>
    <scope>NUCLEOTIDE SEQUENCE</scope>
    <source>
        <strain evidence="1">DSM 18131</strain>
    </source>
</reference>